<feature type="compositionally biased region" description="Low complexity" evidence="1">
    <location>
        <begin position="1"/>
        <end position="32"/>
    </location>
</feature>
<feature type="region of interest" description="Disordered" evidence="1">
    <location>
        <begin position="1"/>
        <end position="45"/>
    </location>
</feature>
<keyword evidence="2" id="KW-0472">Membrane</keyword>
<evidence type="ECO:0000313" key="3">
    <source>
        <dbReference type="EMBL" id="KAK8101565.1"/>
    </source>
</evidence>
<evidence type="ECO:0000256" key="1">
    <source>
        <dbReference type="SAM" id="MobiDB-lite"/>
    </source>
</evidence>
<accession>A0AAW0QEG7</accession>
<name>A0AAW0QEG7_9PEZI</name>
<evidence type="ECO:0000256" key="2">
    <source>
        <dbReference type="SAM" id="Phobius"/>
    </source>
</evidence>
<proteinExistence type="predicted"/>
<keyword evidence="2" id="KW-1133">Transmembrane helix</keyword>
<protein>
    <submittedName>
        <fullName evidence="3">Uncharacterized protein</fullName>
    </submittedName>
</protein>
<keyword evidence="4" id="KW-1185">Reference proteome</keyword>
<feature type="region of interest" description="Disordered" evidence="1">
    <location>
        <begin position="161"/>
        <end position="199"/>
    </location>
</feature>
<feature type="transmembrane region" description="Helical" evidence="2">
    <location>
        <begin position="86"/>
        <end position="108"/>
    </location>
</feature>
<dbReference type="EMBL" id="JAQQWP010000009">
    <property type="protein sequence ID" value="KAK8101565.1"/>
    <property type="molecule type" value="Genomic_DNA"/>
</dbReference>
<reference evidence="3 4" key="1">
    <citation type="submission" date="2023-01" db="EMBL/GenBank/DDBJ databases">
        <title>Analysis of 21 Apiospora genomes using comparative genomics revels a genus with tremendous synthesis potential of carbohydrate active enzymes and secondary metabolites.</title>
        <authorList>
            <person name="Sorensen T."/>
        </authorList>
    </citation>
    <scope>NUCLEOTIDE SEQUENCE [LARGE SCALE GENOMIC DNA]</scope>
    <source>
        <strain evidence="3 4">CBS 117206</strain>
    </source>
</reference>
<organism evidence="3 4">
    <name type="scientific">Apiospora kogelbergensis</name>
    <dbReference type="NCBI Taxonomy" id="1337665"/>
    <lineage>
        <taxon>Eukaryota</taxon>
        <taxon>Fungi</taxon>
        <taxon>Dikarya</taxon>
        <taxon>Ascomycota</taxon>
        <taxon>Pezizomycotina</taxon>
        <taxon>Sordariomycetes</taxon>
        <taxon>Xylariomycetidae</taxon>
        <taxon>Amphisphaeriales</taxon>
        <taxon>Apiosporaceae</taxon>
        <taxon>Apiospora</taxon>
    </lineage>
</organism>
<evidence type="ECO:0000313" key="4">
    <source>
        <dbReference type="Proteomes" id="UP001392437"/>
    </source>
</evidence>
<comment type="caution">
    <text evidence="3">The sequence shown here is derived from an EMBL/GenBank/DDBJ whole genome shotgun (WGS) entry which is preliminary data.</text>
</comment>
<keyword evidence="2" id="KW-0812">Transmembrane</keyword>
<dbReference type="AlphaFoldDB" id="A0AAW0QEG7"/>
<sequence>MASTSASTFSSSVTASAPPAAGQHQQAAGFHAMPPPPPPPQQQQTFHLTPEMEEGIKAALAATNPDPASCSRKEKKNRSAWNLAKYFLRYTILLVSVGIVVAEFIIAMTQTANLDTALGVVWDWAAAGGGESAMPTYPAAPPPPAQIVVHYVQNTCPKCGTQSWPQPGEETNEHMASKGDMQPQAIPLSQLQHLPRAAG</sequence>
<gene>
    <name evidence="3" type="ORF">PG999_011939</name>
</gene>
<dbReference type="Proteomes" id="UP001392437">
    <property type="component" value="Unassembled WGS sequence"/>
</dbReference>